<dbReference type="Pfam" id="PF04191">
    <property type="entry name" value="PEMT"/>
    <property type="match status" value="1"/>
</dbReference>
<feature type="transmembrane region" description="Helical" evidence="5">
    <location>
        <begin position="41"/>
        <end position="60"/>
    </location>
</feature>
<dbReference type="InterPro" id="IPR007318">
    <property type="entry name" value="Phopholipid_MeTrfase"/>
</dbReference>
<gene>
    <name evidence="6" type="ORF">COX34_00725</name>
</gene>
<sequence>MIVKIVLLLGYLVWMLIRVTLFIKYREITTSTIGADLKRRLFFIAVDLGILGAVVFQLGISDMGKINLMEPYYSCLMFLGFFLFLSGVFLSSWGRIALNKNWITAGMTGVSPKSNHQIVTTGPYSLIRHPIYFGSWLMGIGFEFTLVNWLFFLIILFIPFLYFQARFEEKTLKQFLPKYDSYMKRTGMFLPRITHKRSLAKS</sequence>
<accession>A0A2G9Z272</accession>
<feature type="transmembrane region" description="Helical" evidence="5">
    <location>
        <begin position="5"/>
        <end position="25"/>
    </location>
</feature>
<evidence type="ECO:0000256" key="1">
    <source>
        <dbReference type="ARBA" id="ARBA00004127"/>
    </source>
</evidence>
<dbReference type="GO" id="GO:0012505">
    <property type="term" value="C:endomembrane system"/>
    <property type="evidence" value="ECO:0007669"/>
    <property type="project" value="UniProtKB-SubCell"/>
</dbReference>
<evidence type="ECO:0000256" key="2">
    <source>
        <dbReference type="ARBA" id="ARBA00022692"/>
    </source>
</evidence>
<evidence type="ECO:0000313" key="7">
    <source>
        <dbReference type="Proteomes" id="UP000228681"/>
    </source>
</evidence>
<organism evidence="6 7">
    <name type="scientific">Candidatus Nealsonbacteria bacterium CG23_combo_of_CG06-09_8_20_14_all_36_12</name>
    <dbReference type="NCBI Taxonomy" id="1974718"/>
    <lineage>
        <taxon>Bacteria</taxon>
        <taxon>Candidatus Nealsoniibacteriota</taxon>
    </lineage>
</organism>
<keyword evidence="2 5" id="KW-0812">Transmembrane</keyword>
<reference evidence="6 7" key="1">
    <citation type="submission" date="2017-09" db="EMBL/GenBank/DDBJ databases">
        <title>Depth-based differentiation of microbial function through sediment-hosted aquifers and enrichment of novel symbionts in the deep terrestrial subsurface.</title>
        <authorList>
            <person name="Probst A.J."/>
            <person name="Ladd B."/>
            <person name="Jarett J.K."/>
            <person name="Geller-Mcgrath D.E."/>
            <person name="Sieber C.M."/>
            <person name="Emerson J.B."/>
            <person name="Anantharaman K."/>
            <person name="Thomas B.C."/>
            <person name="Malmstrom R."/>
            <person name="Stieglmeier M."/>
            <person name="Klingl A."/>
            <person name="Woyke T."/>
            <person name="Ryan C.M."/>
            <person name="Banfield J.F."/>
        </authorList>
    </citation>
    <scope>NUCLEOTIDE SEQUENCE [LARGE SCALE GENOMIC DNA]</scope>
    <source>
        <strain evidence="6">CG23_combo_of_CG06-09_8_20_14_all_36_12</strain>
    </source>
</reference>
<evidence type="ECO:0000256" key="4">
    <source>
        <dbReference type="ARBA" id="ARBA00023136"/>
    </source>
</evidence>
<dbReference type="PANTHER" id="PTHR43847:SF1">
    <property type="entry name" value="BLL3993 PROTEIN"/>
    <property type="match status" value="1"/>
</dbReference>
<dbReference type="EMBL" id="PCRS01000011">
    <property type="protein sequence ID" value="PIP25053.1"/>
    <property type="molecule type" value="Genomic_DNA"/>
</dbReference>
<comment type="subcellular location">
    <subcellularLocation>
        <location evidence="1">Endomembrane system</location>
        <topology evidence="1">Multi-pass membrane protein</topology>
    </subcellularLocation>
</comment>
<dbReference type="Gene3D" id="1.20.120.1630">
    <property type="match status" value="1"/>
</dbReference>
<proteinExistence type="predicted"/>
<feature type="transmembrane region" description="Helical" evidence="5">
    <location>
        <begin position="136"/>
        <end position="163"/>
    </location>
</feature>
<protein>
    <recommendedName>
        <fullName evidence="8">Isoprenylcysteine carboxylmethyltransferase family protein</fullName>
    </recommendedName>
</protein>
<comment type="caution">
    <text evidence="6">The sequence shown here is derived from an EMBL/GenBank/DDBJ whole genome shotgun (WGS) entry which is preliminary data.</text>
</comment>
<dbReference type="Proteomes" id="UP000228681">
    <property type="component" value="Unassembled WGS sequence"/>
</dbReference>
<evidence type="ECO:0000256" key="5">
    <source>
        <dbReference type="SAM" id="Phobius"/>
    </source>
</evidence>
<evidence type="ECO:0000313" key="6">
    <source>
        <dbReference type="EMBL" id="PIP25053.1"/>
    </source>
</evidence>
<name>A0A2G9Z272_9BACT</name>
<dbReference type="AlphaFoldDB" id="A0A2G9Z272"/>
<evidence type="ECO:0008006" key="8">
    <source>
        <dbReference type="Google" id="ProtNLM"/>
    </source>
</evidence>
<evidence type="ECO:0000256" key="3">
    <source>
        <dbReference type="ARBA" id="ARBA00022989"/>
    </source>
</evidence>
<dbReference type="PANTHER" id="PTHR43847">
    <property type="entry name" value="BLL3993 PROTEIN"/>
    <property type="match status" value="1"/>
</dbReference>
<feature type="transmembrane region" description="Helical" evidence="5">
    <location>
        <begin position="72"/>
        <end position="93"/>
    </location>
</feature>
<keyword evidence="3 5" id="KW-1133">Transmembrane helix</keyword>
<keyword evidence="4 5" id="KW-0472">Membrane</keyword>
<dbReference type="InterPro" id="IPR052527">
    <property type="entry name" value="Metal_cation-efflux_comp"/>
</dbReference>